<evidence type="ECO:0000259" key="7">
    <source>
        <dbReference type="Pfam" id="PF02979"/>
    </source>
</evidence>
<dbReference type="Proteomes" id="UP000638648">
    <property type="component" value="Unassembled WGS sequence"/>
</dbReference>
<comment type="similarity">
    <text evidence="1">Belongs to the nitrile hydratase subunit alpha family.</text>
</comment>
<gene>
    <name evidence="8" type="ORF">HEB94_008860</name>
</gene>
<proteinExistence type="inferred from homology"/>
<protein>
    <recommendedName>
        <fullName evidence="2">nitrile hydratase</fullName>
        <ecNumber evidence="2">4.2.1.84</ecNumber>
    </recommendedName>
</protein>
<evidence type="ECO:0000313" key="8">
    <source>
        <dbReference type="EMBL" id="MBE1612012.1"/>
    </source>
</evidence>
<evidence type="ECO:0000256" key="3">
    <source>
        <dbReference type="ARBA" id="ARBA00022723"/>
    </source>
</evidence>
<dbReference type="GO" id="GO:0046914">
    <property type="term" value="F:transition metal ion binding"/>
    <property type="evidence" value="ECO:0007669"/>
    <property type="project" value="InterPro"/>
</dbReference>
<dbReference type="InterPro" id="IPR023900">
    <property type="entry name" value="CN_Hdrtase_asu/SCN_Hdrlase_gsu"/>
</dbReference>
<evidence type="ECO:0000256" key="6">
    <source>
        <dbReference type="PIRSR" id="PIRSR001426-1"/>
    </source>
</evidence>
<dbReference type="Pfam" id="PF02979">
    <property type="entry name" value="NHase_alpha"/>
    <property type="match status" value="1"/>
</dbReference>
<feature type="binding site" evidence="6">
    <location>
        <position position="113"/>
    </location>
    <ligand>
        <name>Fe(3+)</name>
        <dbReference type="ChEBI" id="CHEBI:29034"/>
    </ligand>
</feature>
<keyword evidence="4 8" id="KW-0456">Lyase</keyword>
<feature type="binding site" evidence="6">
    <location>
        <position position="117"/>
    </location>
    <ligand>
        <name>Fe(3+)</name>
        <dbReference type="ChEBI" id="CHEBI:29034"/>
    </ligand>
</feature>
<feature type="binding site" evidence="6">
    <location>
        <position position="116"/>
    </location>
    <ligand>
        <name>Fe(3+)</name>
        <dbReference type="ChEBI" id="CHEBI:29034"/>
    </ligand>
</feature>
<evidence type="ECO:0000256" key="4">
    <source>
        <dbReference type="ARBA" id="ARBA00023239"/>
    </source>
</evidence>
<dbReference type="PIRSF" id="PIRSF001426">
    <property type="entry name" value="NHase_alpha"/>
    <property type="match status" value="1"/>
</dbReference>
<keyword evidence="9" id="KW-1185">Reference proteome</keyword>
<keyword evidence="6" id="KW-0408">Iron</keyword>
<dbReference type="NCBIfam" id="TIGR01323">
    <property type="entry name" value="nitrile_alph"/>
    <property type="match status" value="1"/>
</dbReference>
<dbReference type="EC" id="4.2.1.84" evidence="2"/>
<sequence>MNEFRSDPSTAQGRYPADPQQLLARAQAIEALLKERGALGDDTVARIVAKYESEIGPLHGARVVARAWVDPAFRQRLLADASAACQELGVGGLQGERMVALADEDDVHHVIVCTLCSCYPWPVLGLPPGWYKSPQHRSRVVAEPRAVLAEFGLTLPDTTEIRVMDSTAEVRYFVLPLRPAGTEDLDEKALAALVTRDCLIGVALPRGPR</sequence>
<dbReference type="SUPFAM" id="SSF56209">
    <property type="entry name" value="Nitrile hydratase alpha chain"/>
    <property type="match status" value="1"/>
</dbReference>
<comment type="caution">
    <text evidence="8">The sequence shown here is derived from an EMBL/GenBank/DDBJ whole genome shotgun (WGS) entry which is preliminary data.</text>
</comment>
<evidence type="ECO:0000313" key="9">
    <source>
        <dbReference type="Proteomes" id="UP000638648"/>
    </source>
</evidence>
<feature type="domain" description="Nitrile hydratase alpha/Thiocyanate hydrolase gamma" evidence="7">
    <location>
        <begin position="24"/>
        <end position="203"/>
    </location>
</feature>
<reference evidence="8" key="1">
    <citation type="submission" date="2020-10" db="EMBL/GenBank/DDBJ databases">
        <title>Sequencing the genomes of 1000 actinobacteria strains.</title>
        <authorList>
            <person name="Klenk H.-P."/>
        </authorList>
    </citation>
    <scope>NUCLEOTIDE SEQUENCE</scope>
    <source>
        <strain evidence="8">DSM 45354</strain>
    </source>
</reference>
<dbReference type="EMBL" id="JADBEM010000001">
    <property type="protein sequence ID" value="MBE1612012.1"/>
    <property type="molecule type" value="Genomic_DNA"/>
</dbReference>
<dbReference type="InterPro" id="IPR004232">
    <property type="entry name" value="CN_Hdrtase_a/SCN_Hdrlase_g"/>
</dbReference>
<dbReference type="InterPro" id="IPR018141">
    <property type="entry name" value="Nitrile_hydratase_asu"/>
</dbReference>
<comment type="catalytic activity">
    <reaction evidence="5">
        <text>an aliphatic primary amide = an aliphatic nitrile + H2O</text>
        <dbReference type="Rhea" id="RHEA:12673"/>
        <dbReference type="ChEBI" id="CHEBI:15377"/>
        <dbReference type="ChEBI" id="CHEBI:65285"/>
        <dbReference type="ChEBI" id="CHEBI:80291"/>
        <dbReference type="EC" id="4.2.1.84"/>
    </reaction>
</comment>
<name>A0A927NAN3_9ACTN</name>
<dbReference type="RefSeq" id="WP_337918370.1">
    <property type="nucleotide sequence ID" value="NZ_BAABJL010000176.1"/>
</dbReference>
<feature type="binding site" evidence="6">
    <location>
        <position position="118"/>
    </location>
    <ligand>
        <name>Fe(3+)</name>
        <dbReference type="ChEBI" id="CHEBI:29034"/>
    </ligand>
</feature>
<dbReference type="AlphaFoldDB" id="A0A927NAN3"/>
<dbReference type="InterPro" id="IPR036648">
    <property type="entry name" value="CN_Hdrase_a/SCN_Hdrase_g_sf"/>
</dbReference>
<dbReference type="Gene3D" id="3.90.330.10">
    <property type="entry name" value="Nitrile hydratase alpha /Thiocyanate hydrolase gamma"/>
    <property type="match status" value="1"/>
</dbReference>
<evidence type="ECO:0000256" key="5">
    <source>
        <dbReference type="ARBA" id="ARBA00044877"/>
    </source>
</evidence>
<organism evidence="8 9">
    <name type="scientific">Actinopolymorpha pittospori</name>
    <dbReference type="NCBI Taxonomy" id="648752"/>
    <lineage>
        <taxon>Bacteria</taxon>
        <taxon>Bacillati</taxon>
        <taxon>Actinomycetota</taxon>
        <taxon>Actinomycetes</taxon>
        <taxon>Propionibacteriales</taxon>
        <taxon>Actinopolymorphaceae</taxon>
        <taxon>Actinopolymorpha</taxon>
    </lineage>
</organism>
<evidence type="ECO:0000256" key="2">
    <source>
        <dbReference type="ARBA" id="ARBA00013079"/>
    </source>
</evidence>
<keyword evidence="3 6" id="KW-0479">Metal-binding</keyword>
<accession>A0A927NAN3</accession>
<dbReference type="GO" id="GO:0018822">
    <property type="term" value="F:nitrile hydratase activity"/>
    <property type="evidence" value="ECO:0007669"/>
    <property type="project" value="UniProtKB-EC"/>
</dbReference>
<evidence type="ECO:0000256" key="1">
    <source>
        <dbReference type="ARBA" id="ARBA00009363"/>
    </source>
</evidence>